<dbReference type="Ensembl" id="ENSSOCT00000017656.1">
    <property type="protein sequence ID" value="ENSSOCP00000017213.1"/>
    <property type="gene ID" value="ENSSOCG00000012952.1"/>
</dbReference>
<dbReference type="SUPFAM" id="SSF81383">
    <property type="entry name" value="F-box domain"/>
    <property type="match status" value="1"/>
</dbReference>
<organism evidence="2 3">
    <name type="scientific">Strix occidentalis caurina</name>
    <name type="common">northern spotted owl</name>
    <dbReference type="NCBI Taxonomy" id="311401"/>
    <lineage>
        <taxon>Eukaryota</taxon>
        <taxon>Metazoa</taxon>
        <taxon>Chordata</taxon>
        <taxon>Craniata</taxon>
        <taxon>Vertebrata</taxon>
        <taxon>Euteleostomi</taxon>
        <taxon>Archelosauria</taxon>
        <taxon>Archosauria</taxon>
        <taxon>Dinosauria</taxon>
        <taxon>Saurischia</taxon>
        <taxon>Theropoda</taxon>
        <taxon>Coelurosauria</taxon>
        <taxon>Aves</taxon>
        <taxon>Neognathae</taxon>
        <taxon>Neoaves</taxon>
        <taxon>Telluraves</taxon>
        <taxon>Strigiformes</taxon>
        <taxon>Strigidae</taxon>
        <taxon>Strix</taxon>
    </lineage>
</organism>
<evidence type="ECO:0000313" key="3">
    <source>
        <dbReference type="Proteomes" id="UP000694551"/>
    </source>
</evidence>
<feature type="domain" description="F-box" evidence="1">
    <location>
        <begin position="20"/>
        <end position="63"/>
    </location>
</feature>
<keyword evidence="3" id="KW-1185">Reference proteome</keyword>
<dbReference type="Pfam" id="PF12937">
    <property type="entry name" value="F-box-like"/>
    <property type="match status" value="1"/>
</dbReference>
<dbReference type="PROSITE" id="PS50181">
    <property type="entry name" value="FBOX"/>
    <property type="match status" value="1"/>
</dbReference>
<dbReference type="Proteomes" id="UP000694551">
    <property type="component" value="Unplaced"/>
</dbReference>
<sequence length="82" mass="9322">VKTKTCLYGSVFGESDLHASMDWGSLPHHVILRIFQFLSLVDRARASSVCRSLMFKNAATATIYFHTCTRFPLIFYTLISTM</sequence>
<name>A0A8D0FNB2_STROC</name>
<dbReference type="AlphaFoldDB" id="A0A8D0FNB2"/>
<protein>
    <recommendedName>
        <fullName evidence="1">F-box domain-containing protein</fullName>
    </recommendedName>
</protein>
<dbReference type="FunFam" id="1.20.1280.50:FF:000005">
    <property type="entry name" value="F-box/LRR-repeat protein 3 isoform X1"/>
    <property type="match status" value="1"/>
</dbReference>
<reference evidence="2" key="2">
    <citation type="submission" date="2025-09" db="UniProtKB">
        <authorList>
            <consortium name="Ensembl"/>
        </authorList>
    </citation>
    <scope>IDENTIFICATION</scope>
</reference>
<reference evidence="2" key="1">
    <citation type="submission" date="2025-08" db="UniProtKB">
        <authorList>
            <consortium name="Ensembl"/>
        </authorList>
    </citation>
    <scope>IDENTIFICATION</scope>
</reference>
<accession>A0A8D0FNB2</accession>
<dbReference type="InterPro" id="IPR036047">
    <property type="entry name" value="F-box-like_dom_sf"/>
</dbReference>
<dbReference type="SMART" id="SM00256">
    <property type="entry name" value="FBOX"/>
    <property type="match status" value="1"/>
</dbReference>
<evidence type="ECO:0000259" key="1">
    <source>
        <dbReference type="PROSITE" id="PS50181"/>
    </source>
</evidence>
<evidence type="ECO:0000313" key="2">
    <source>
        <dbReference type="Ensembl" id="ENSSOCP00000017213.1"/>
    </source>
</evidence>
<dbReference type="InterPro" id="IPR001810">
    <property type="entry name" value="F-box_dom"/>
</dbReference>
<dbReference type="Gene3D" id="1.20.1280.50">
    <property type="match status" value="1"/>
</dbReference>
<proteinExistence type="predicted"/>